<evidence type="ECO:0000256" key="7">
    <source>
        <dbReference type="ARBA" id="ARBA00039094"/>
    </source>
</evidence>
<accession>A0A9P3CEL0</accession>
<keyword evidence="11" id="KW-1185">Reference proteome</keyword>
<evidence type="ECO:0000256" key="2">
    <source>
        <dbReference type="ARBA" id="ARBA00008361"/>
    </source>
</evidence>
<evidence type="ECO:0000256" key="8">
    <source>
        <dbReference type="ARBA" id="ARBA00049425"/>
    </source>
</evidence>
<dbReference type="Gene3D" id="3.40.50.150">
    <property type="entry name" value="Vaccinia Virus protein VP39"/>
    <property type="match status" value="1"/>
</dbReference>
<comment type="catalytic activity">
    <reaction evidence="8">
        <text>4-(3-methylbut-2-enyl)-L-tryptophan + S-adenosyl-L-methionine = 4-(3-methylbut-2-enyl)-L-abrine + S-adenosyl-L-homocysteine + H(+)</text>
        <dbReference type="Rhea" id="RHEA:34435"/>
        <dbReference type="ChEBI" id="CHEBI:15378"/>
        <dbReference type="ChEBI" id="CHEBI:57856"/>
        <dbReference type="ChEBI" id="CHEBI:58209"/>
        <dbReference type="ChEBI" id="CHEBI:59789"/>
        <dbReference type="ChEBI" id="CHEBI:67248"/>
        <dbReference type="EC" id="2.1.1.261"/>
    </reaction>
</comment>
<dbReference type="GO" id="GO:0032259">
    <property type="term" value="P:methylation"/>
    <property type="evidence" value="ECO:0007669"/>
    <property type="project" value="UniProtKB-KW"/>
</dbReference>
<proteinExistence type="inferred from homology"/>
<keyword evidence="4" id="KW-0017">Alkaloid metabolism</keyword>
<dbReference type="InterPro" id="IPR019257">
    <property type="entry name" value="MeTrfase_dom"/>
</dbReference>
<comment type="pathway">
    <text evidence="1">Alkaloid biosynthesis; ergot alkaloid biosynthesis.</text>
</comment>
<comment type="caution">
    <text evidence="10">The sequence shown here is derived from an EMBL/GenBank/DDBJ whole genome shotgun (WGS) entry which is preliminary data.</text>
</comment>
<dbReference type="PANTHER" id="PTHR43397:SF1">
    <property type="entry name" value="ERGOTHIONEINE BIOSYNTHESIS PROTEIN 1"/>
    <property type="match status" value="1"/>
</dbReference>
<dbReference type="NCBIfam" id="TIGR03439">
    <property type="entry name" value="methyl_EasF"/>
    <property type="match status" value="1"/>
</dbReference>
<evidence type="ECO:0000313" key="11">
    <source>
        <dbReference type="Proteomes" id="UP000825890"/>
    </source>
</evidence>
<dbReference type="InterPro" id="IPR017804">
    <property type="entry name" value="MeTrfase_EgtD-like"/>
</dbReference>
<dbReference type="InterPro" id="IPR051128">
    <property type="entry name" value="EgtD_Methyltrsf_superfamily"/>
</dbReference>
<dbReference type="PANTHER" id="PTHR43397">
    <property type="entry name" value="ERGOTHIONEINE BIOSYNTHESIS PROTEIN 1"/>
    <property type="match status" value="1"/>
</dbReference>
<dbReference type="GO" id="GO:0009820">
    <property type="term" value="P:alkaloid metabolic process"/>
    <property type="evidence" value="ECO:0007669"/>
    <property type="project" value="UniProtKB-KW"/>
</dbReference>
<evidence type="ECO:0000256" key="5">
    <source>
        <dbReference type="ARBA" id="ARBA00022603"/>
    </source>
</evidence>
<comment type="similarity">
    <text evidence="2">Belongs to the methyltransferase superfamily.</text>
</comment>
<evidence type="ECO:0000259" key="9">
    <source>
        <dbReference type="Pfam" id="PF10017"/>
    </source>
</evidence>
<dbReference type="RefSeq" id="XP_044657351.1">
    <property type="nucleotide sequence ID" value="XM_044801416.1"/>
</dbReference>
<evidence type="ECO:0000256" key="4">
    <source>
        <dbReference type="ARBA" id="ARBA00022589"/>
    </source>
</evidence>
<evidence type="ECO:0000256" key="6">
    <source>
        <dbReference type="ARBA" id="ARBA00022679"/>
    </source>
</evidence>
<dbReference type="Proteomes" id="UP000825890">
    <property type="component" value="Unassembled WGS sequence"/>
</dbReference>
<dbReference type="AlphaFoldDB" id="A0A9P3CEL0"/>
<name>A0A9P3CEL0_9PEZI</name>
<dbReference type="GO" id="GO:0008168">
    <property type="term" value="F:methyltransferase activity"/>
    <property type="evidence" value="ECO:0007669"/>
    <property type="project" value="UniProtKB-KW"/>
</dbReference>
<keyword evidence="5" id="KW-0489">Methyltransferase</keyword>
<evidence type="ECO:0000256" key="3">
    <source>
        <dbReference type="ARBA" id="ARBA00011738"/>
    </source>
</evidence>
<organism evidence="10 11">
    <name type="scientific">Cercospora kikuchii</name>
    <dbReference type="NCBI Taxonomy" id="84275"/>
    <lineage>
        <taxon>Eukaryota</taxon>
        <taxon>Fungi</taxon>
        <taxon>Dikarya</taxon>
        <taxon>Ascomycota</taxon>
        <taxon>Pezizomycotina</taxon>
        <taxon>Dothideomycetes</taxon>
        <taxon>Dothideomycetidae</taxon>
        <taxon>Mycosphaerellales</taxon>
        <taxon>Mycosphaerellaceae</taxon>
        <taxon>Cercospora</taxon>
    </lineage>
</organism>
<dbReference type="Pfam" id="PF10017">
    <property type="entry name" value="Methyltransf_33"/>
    <property type="match status" value="1"/>
</dbReference>
<dbReference type="InterPro" id="IPR029063">
    <property type="entry name" value="SAM-dependent_MTases_sf"/>
</dbReference>
<dbReference type="EC" id="2.1.1.261" evidence="7"/>
<gene>
    <name evidence="10" type="ORF">CKM354_000611400</name>
</gene>
<dbReference type="InterPro" id="IPR017805">
    <property type="entry name" value="SAM_MeTrfase_EasF-type_put"/>
</dbReference>
<evidence type="ECO:0000313" key="10">
    <source>
        <dbReference type="EMBL" id="GIZ42864.1"/>
    </source>
</evidence>
<reference evidence="10 11" key="1">
    <citation type="submission" date="2021-01" db="EMBL/GenBank/DDBJ databases">
        <title>Cercospora kikuchii MAFF 305040 whole genome shotgun sequence.</title>
        <authorList>
            <person name="Kashiwa T."/>
            <person name="Suzuki T."/>
        </authorList>
    </citation>
    <scope>NUCLEOTIDE SEQUENCE [LARGE SCALE GENOMIC DNA]</scope>
    <source>
        <strain evidence="10 11">MAFF 305040</strain>
    </source>
</reference>
<dbReference type="PIRSF" id="PIRSF018005">
    <property type="entry name" value="UCP018005"/>
    <property type="match status" value="1"/>
</dbReference>
<evidence type="ECO:0000256" key="1">
    <source>
        <dbReference type="ARBA" id="ARBA00005107"/>
    </source>
</evidence>
<protein>
    <recommendedName>
        <fullName evidence="7">4-dimethylallyltryptophan N-methyltransferase</fullName>
        <ecNumber evidence="7">2.1.1.261</ecNumber>
    </recommendedName>
</protein>
<dbReference type="GeneID" id="68291689"/>
<dbReference type="SUPFAM" id="SSF53335">
    <property type="entry name" value="S-adenosyl-L-methionine-dependent methyltransferases"/>
    <property type="match status" value="1"/>
</dbReference>
<comment type="subunit">
    <text evidence="3">Homodimer.</text>
</comment>
<dbReference type="OrthoDB" id="659at2759"/>
<feature type="domain" description="Histidine-specific methyltransferase SAM-dependent" evidence="9">
    <location>
        <begin position="13"/>
        <end position="303"/>
    </location>
</feature>
<keyword evidence="6" id="KW-0808">Transferase</keyword>
<dbReference type="EMBL" id="BOLY01000003">
    <property type="protein sequence ID" value="GIZ42864.1"/>
    <property type="molecule type" value="Genomic_DNA"/>
</dbReference>
<sequence>MFKSQFLLPLRNRQTPSLPSALISDDRGLELWSEVTHAPEYYQTRDEVDLFLAHGDEIVSQIPEDCSLIDLGSGDLRKVKPLLDLLEASQKRVHYYALDLSEAALKRGVGQFAQQYEFVQCIGLWGSFDHGFSWASSLPPGPKWFLSLGSILGNGPIDEAWKGLARWSSLMGPKDRMLLCMDSTTDPDIIWKSYHDAGGCYERYIRNGLEVSNAVIGQEWYREQDWEMTGVLEPCTHQTKFQALKDVHCPVVGISFNAGDHINLHGHYKYPPETMQTQFEKAGLVQLATWNIASSAIYDYLLRSR</sequence>